<evidence type="ECO:0000259" key="7">
    <source>
        <dbReference type="PROSITE" id="PS50067"/>
    </source>
</evidence>
<evidence type="ECO:0000256" key="4">
    <source>
        <dbReference type="ARBA" id="ARBA00023175"/>
    </source>
</evidence>
<keyword evidence="4 5" id="KW-0505">Motor protein</keyword>
<organism evidence="8 9">
    <name type="scientific">Dioscorea zingiberensis</name>
    <dbReference type="NCBI Taxonomy" id="325984"/>
    <lineage>
        <taxon>Eukaryota</taxon>
        <taxon>Viridiplantae</taxon>
        <taxon>Streptophyta</taxon>
        <taxon>Embryophyta</taxon>
        <taxon>Tracheophyta</taxon>
        <taxon>Spermatophyta</taxon>
        <taxon>Magnoliopsida</taxon>
        <taxon>Liliopsida</taxon>
        <taxon>Dioscoreales</taxon>
        <taxon>Dioscoreaceae</taxon>
        <taxon>Dioscorea</taxon>
    </lineage>
</organism>
<dbReference type="GO" id="GO:0016887">
    <property type="term" value="F:ATP hydrolysis activity"/>
    <property type="evidence" value="ECO:0007669"/>
    <property type="project" value="TreeGrafter"/>
</dbReference>
<dbReference type="GO" id="GO:0005871">
    <property type="term" value="C:kinesin complex"/>
    <property type="evidence" value="ECO:0007669"/>
    <property type="project" value="TreeGrafter"/>
</dbReference>
<dbReference type="PROSITE" id="PS50067">
    <property type="entry name" value="KINESIN_MOTOR_2"/>
    <property type="match status" value="1"/>
</dbReference>
<comment type="similarity">
    <text evidence="5">Belongs to the TRAFAC class myosin-kinesin ATPase superfamily. Kinesin family.</text>
</comment>
<dbReference type="GO" id="GO:0005634">
    <property type="term" value="C:nucleus"/>
    <property type="evidence" value="ECO:0007669"/>
    <property type="project" value="TreeGrafter"/>
</dbReference>
<name>A0A9D5CAU6_9LILI</name>
<comment type="caution">
    <text evidence="8">The sequence shown here is derived from an EMBL/GenBank/DDBJ whole genome shotgun (WGS) entry which is preliminary data.</text>
</comment>
<dbReference type="Gene3D" id="3.40.850.10">
    <property type="entry name" value="Kinesin motor domain"/>
    <property type="match status" value="1"/>
</dbReference>
<keyword evidence="3 5" id="KW-0067">ATP-binding</keyword>
<dbReference type="GO" id="GO:0007018">
    <property type="term" value="P:microtubule-based movement"/>
    <property type="evidence" value="ECO:0007669"/>
    <property type="project" value="InterPro"/>
</dbReference>
<dbReference type="GO" id="GO:0008017">
    <property type="term" value="F:microtubule binding"/>
    <property type="evidence" value="ECO:0007669"/>
    <property type="project" value="InterPro"/>
</dbReference>
<dbReference type="GO" id="GO:0005874">
    <property type="term" value="C:microtubule"/>
    <property type="evidence" value="ECO:0007669"/>
    <property type="project" value="UniProtKB-KW"/>
</dbReference>
<keyword evidence="1" id="KW-0493">Microtubule</keyword>
<dbReference type="InterPro" id="IPR001752">
    <property type="entry name" value="Kinesin_motor_dom"/>
</dbReference>
<evidence type="ECO:0000256" key="2">
    <source>
        <dbReference type="ARBA" id="ARBA00022741"/>
    </source>
</evidence>
<keyword evidence="2 5" id="KW-0547">Nucleotide-binding</keyword>
<feature type="domain" description="Kinesin motor" evidence="7">
    <location>
        <begin position="67"/>
        <end position="368"/>
    </location>
</feature>
<dbReference type="SUPFAM" id="SSF52540">
    <property type="entry name" value="P-loop containing nucleoside triphosphate hydrolases"/>
    <property type="match status" value="1"/>
</dbReference>
<dbReference type="OrthoDB" id="123929at2759"/>
<evidence type="ECO:0000313" key="8">
    <source>
        <dbReference type="EMBL" id="KAJ0969936.1"/>
    </source>
</evidence>
<dbReference type="InterPro" id="IPR036961">
    <property type="entry name" value="Kinesin_motor_dom_sf"/>
</dbReference>
<evidence type="ECO:0000256" key="5">
    <source>
        <dbReference type="PROSITE-ProRule" id="PRU00283"/>
    </source>
</evidence>
<proteinExistence type="inferred from homology"/>
<protein>
    <recommendedName>
        <fullName evidence="7">Kinesin motor domain-containing protein</fullName>
    </recommendedName>
</protein>
<dbReference type="Proteomes" id="UP001085076">
    <property type="component" value="Miscellaneous, Linkage group lg06"/>
</dbReference>
<gene>
    <name evidence="8" type="ORF">J5N97_022813</name>
</gene>
<sequence length="368" mass="40070">MELQSPCPPTTVRRNPPRKARKTPSTLLLRDPPPPAQPAIAPFPMDELLHPEPSQDPPLKPDSPSENLKVFLRIRPLDIAPKPGKNPSAAVVRKKGKGVSPKKLKGRNNNVCLVVNDSTSVTLSAPISLSESKRAKSEVYDGFSHVFPPDSLQKEVYESVMDPLVAGFMEGKSALLAALGPTGSGKTYTMFGCPRQPGLVPQALRKIFSCSNENDDSHLSRSYYLSMFEICSERGRGERILDLSPDGVELSLQQSGVKGLQEVMVFNLAEAESLVARGMLKRATAVTNANSQSSRSQCIINIRNARQTFDDDNKVLPSGAVLTIADLAGAEKERKTGNQVIPSDFSIIITYFCLVFFISSHELVVAMI</sequence>
<evidence type="ECO:0000256" key="6">
    <source>
        <dbReference type="SAM" id="MobiDB-lite"/>
    </source>
</evidence>
<dbReference type="EMBL" id="JAGGNH010000006">
    <property type="protein sequence ID" value="KAJ0969936.1"/>
    <property type="molecule type" value="Genomic_DNA"/>
</dbReference>
<reference evidence="8" key="1">
    <citation type="submission" date="2021-03" db="EMBL/GenBank/DDBJ databases">
        <authorList>
            <person name="Li Z."/>
            <person name="Yang C."/>
        </authorList>
    </citation>
    <scope>NUCLEOTIDE SEQUENCE</scope>
    <source>
        <strain evidence="8">Dzin_1.0</strain>
        <tissue evidence="8">Leaf</tissue>
    </source>
</reference>
<dbReference type="PANTHER" id="PTHR24115:SF1008">
    <property type="entry name" value="KINESIN-LIKE PROTEIN SUBITO"/>
    <property type="match status" value="1"/>
</dbReference>
<feature type="region of interest" description="Disordered" evidence="6">
    <location>
        <begin position="82"/>
        <end position="105"/>
    </location>
</feature>
<dbReference type="InterPro" id="IPR027640">
    <property type="entry name" value="Kinesin-like_fam"/>
</dbReference>
<evidence type="ECO:0000313" key="9">
    <source>
        <dbReference type="Proteomes" id="UP001085076"/>
    </source>
</evidence>
<evidence type="ECO:0000256" key="1">
    <source>
        <dbReference type="ARBA" id="ARBA00022701"/>
    </source>
</evidence>
<dbReference type="GO" id="GO:0005524">
    <property type="term" value="F:ATP binding"/>
    <property type="evidence" value="ECO:0007669"/>
    <property type="project" value="UniProtKB-UniRule"/>
</dbReference>
<dbReference type="SMART" id="SM00129">
    <property type="entry name" value="KISc"/>
    <property type="match status" value="1"/>
</dbReference>
<feature type="compositionally biased region" description="Basic residues" evidence="6">
    <location>
        <begin position="92"/>
        <end position="105"/>
    </location>
</feature>
<dbReference type="AlphaFoldDB" id="A0A9D5CAU6"/>
<feature type="binding site" evidence="5">
    <location>
        <begin position="180"/>
        <end position="187"/>
    </location>
    <ligand>
        <name>ATP</name>
        <dbReference type="ChEBI" id="CHEBI:30616"/>
    </ligand>
</feature>
<dbReference type="GO" id="GO:0003777">
    <property type="term" value="F:microtubule motor activity"/>
    <property type="evidence" value="ECO:0007669"/>
    <property type="project" value="InterPro"/>
</dbReference>
<dbReference type="PRINTS" id="PR00380">
    <property type="entry name" value="KINESINHEAVY"/>
</dbReference>
<accession>A0A9D5CAU6</accession>
<dbReference type="PANTHER" id="PTHR24115">
    <property type="entry name" value="KINESIN-RELATED"/>
    <property type="match status" value="1"/>
</dbReference>
<dbReference type="Pfam" id="PF00225">
    <property type="entry name" value="Kinesin"/>
    <property type="match status" value="1"/>
</dbReference>
<evidence type="ECO:0000256" key="3">
    <source>
        <dbReference type="ARBA" id="ARBA00022840"/>
    </source>
</evidence>
<reference evidence="8" key="2">
    <citation type="journal article" date="2022" name="Hortic Res">
        <title>The genome of Dioscorea zingiberensis sheds light on the biosynthesis, origin and evolution of the medicinally important diosgenin saponins.</title>
        <authorList>
            <person name="Li Y."/>
            <person name="Tan C."/>
            <person name="Li Z."/>
            <person name="Guo J."/>
            <person name="Li S."/>
            <person name="Chen X."/>
            <person name="Wang C."/>
            <person name="Dai X."/>
            <person name="Yang H."/>
            <person name="Song W."/>
            <person name="Hou L."/>
            <person name="Xu J."/>
            <person name="Tong Z."/>
            <person name="Xu A."/>
            <person name="Yuan X."/>
            <person name="Wang W."/>
            <person name="Yang Q."/>
            <person name="Chen L."/>
            <person name="Sun Z."/>
            <person name="Wang K."/>
            <person name="Pan B."/>
            <person name="Chen J."/>
            <person name="Bao Y."/>
            <person name="Liu F."/>
            <person name="Qi X."/>
            <person name="Gang D.R."/>
            <person name="Wen J."/>
            <person name="Li J."/>
        </authorList>
    </citation>
    <scope>NUCLEOTIDE SEQUENCE</scope>
    <source>
        <strain evidence="8">Dzin_1.0</strain>
    </source>
</reference>
<feature type="region of interest" description="Disordered" evidence="6">
    <location>
        <begin position="1"/>
        <end position="65"/>
    </location>
</feature>
<keyword evidence="9" id="KW-1185">Reference proteome</keyword>
<dbReference type="InterPro" id="IPR027417">
    <property type="entry name" value="P-loop_NTPase"/>
</dbReference>